<reference evidence="9" key="2">
    <citation type="submission" date="2025-09" db="UniProtKB">
        <authorList>
            <consortium name="Ensembl"/>
        </authorList>
    </citation>
    <scope>IDENTIFICATION</scope>
</reference>
<dbReference type="Ensembl" id="ENSCABT00000010688.1">
    <property type="protein sequence ID" value="ENSCABP00000009747.1"/>
    <property type="gene ID" value="ENSCABG00000007331.1"/>
</dbReference>
<keyword evidence="3" id="KW-0646">Protease inhibitor</keyword>
<dbReference type="InterPro" id="IPR036058">
    <property type="entry name" value="Kazal_dom_sf"/>
</dbReference>
<sequence>MLLTDFPLTFPLVILFVSLFSSRCCREYQSPPTFCTLDYRPVCGTDGKTYGNKCAFCRDKCKVLDHECRGPV</sequence>
<keyword evidence="10" id="KW-1185">Reference proteome</keyword>
<evidence type="ECO:0000256" key="3">
    <source>
        <dbReference type="ARBA" id="ARBA00022690"/>
    </source>
</evidence>
<reference evidence="9" key="1">
    <citation type="submission" date="2025-08" db="UniProtKB">
        <authorList>
            <consortium name="Ensembl"/>
        </authorList>
    </citation>
    <scope>IDENTIFICATION</scope>
</reference>
<comment type="subcellular location">
    <subcellularLocation>
        <location evidence="1">Secreted</location>
    </subcellularLocation>
</comment>
<evidence type="ECO:0000256" key="5">
    <source>
        <dbReference type="ARBA" id="ARBA00023157"/>
    </source>
</evidence>
<keyword evidence="6" id="KW-0325">Glycoprotein</keyword>
<dbReference type="SMART" id="SM00280">
    <property type="entry name" value="KAZAL"/>
    <property type="match status" value="1"/>
</dbReference>
<proteinExistence type="predicted"/>
<dbReference type="GO" id="GO:0005576">
    <property type="term" value="C:extracellular region"/>
    <property type="evidence" value="ECO:0007669"/>
    <property type="project" value="UniProtKB-SubCell"/>
</dbReference>
<evidence type="ECO:0000256" key="2">
    <source>
        <dbReference type="ARBA" id="ARBA00022525"/>
    </source>
</evidence>
<organism evidence="9 10">
    <name type="scientific">Chelonoidis abingdonii</name>
    <name type="common">Abingdon island giant tortoise</name>
    <name type="synonym">Testudo abingdonii</name>
    <dbReference type="NCBI Taxonomy" id="106734"/>
    <lineage>
        <taxon>Eukaryota</taxon>
        <taxon>Metazoa</taxon>
        <taxon>Chordata</taxon>
        <taxon>Craniata</taxon>
        <taxon>Vertebrata</taxon>
        <taxon>Euteleostomi</taxon>
        <taxon>Archelosauria</taxon>
        <taxon>Testudinata</taxon>
        <taxon>Testudines</taxon>
        <taxon>Cryptodira</taxon>
        <taxon>Durocryptodira</taxon>
        <taxon>Testudinoidea</taxon>
        <taxon>Testudinidae</taxon>
        <taxon>Chelonoidis</taxon>
    </lineage>
</organism>
<evidence type="ECO:0000256" key="1">
    <source>
        <dbReference type="ARBA" id="ARBA00004613"/>
    </source>
</evidence>
<keyword evidence="2" id="KW-0964">Secreted</keyword>
<name>A0A8C0GK13_CHEAB</name>
<feature type="chain" id="PRO_5034420827" description="Kazal-like domain-containing protein" evidence="7">
    <location>
        <begin position="26"/>
        <end position="72"/>
    </location>
</feature>
<keyword evidence="5" id="KW-1015">Disulfide bond</keyword>
<evidence type="ECO:0000256" key="6">
    <source>
        <dbReference type="ARBA" id="ARBA00023180"/>
    </source>
</evidence>
<dbReference type="GeneTree" id="ENSGT00960000191752"/>
<evidence type="ECO:0000313" key="10">
    <source>
        <dbReference type="Proteomes" id="UP000694404"/>
    </source>
</evidence>
<evidence type="ECO:0000256" key="7">
    <source>
        <dbReference type="SAM" id="SignalP"/>
    </source>
</evidence>
<dbReference type="Gene3D" id="3.30.60.30">
    <property type="match status" value="1"/>
</dbReference>
<dbReference type="CDD" id="cd00104">
    <property type="entry name" value="KAZAL_FS"/>
    <property type="match status" value="1"/>
</dbReference>
<dbReference type="InterPro" id="IPR002350">
    <property type="entry name" value="Kazal_dom"/>
</dbReference>
<dbReference type="GO" id="GO:0004867">
    <property type="term" value="F:serine-type endopeptidase inhibitor activity"/>
    <property type="evidence" value="ECO:0007669"/>
    <property type="project" value="UniProtKB-KW"/>
</dbReference>
<dbReference type="PROSITE" id="PS51465">
    <property type="entry name" value="KAZAL_2"/>
    <property type="match status" value="1"/>
</dbReference>
<feature type="signal peptide" evidence="7">
    <location>
        <begin position="1"/>
        <end position="25"/>
    </location>
</feature>
<dbReference type="SUPFAM" id="SSF100895">
    <property type="entry name" value="Kazal-type serine protease inhibitors"/>
    <property type="match status" value="1"/>
</dbReference>
<dbReference type="AlphaFoldDB" id="A0A8C0GK13"/>
<accession>A0A8C0GK13</accession>
<dbReference type="PANTHER" id="PTHR47499">
    <property type="entry name" value="SERINE PROTEASE INHIBITOR KAZAL-TYPE 7 SPINK7"/>
    <property type="match status" value="1"/>
</dbReference>
<dbReference type="Pfam" id="PF00050">
    <property type="entry name" value="Kazal_1"/>
    <property type="match status" value="1"/>
</dbReference>
<keyword evidence="7" id="KW-0732">Signal</keyword>
<evidence type="ECO:0000313" key="9">
    <source>
        <dbReference type="Ensembl" id="ENSCABP00000009747.1"/>
    </source>
</evidence>
<dbReference type="InterPro" id="IPR001239">
    <property type="entry name" value="Prot_inh_Kazal-m"/>
</dbReference>
<dbReference type="PROSITE" id="PS00282">
    <property type="entry name" value="KAZAL_1"/>
    <property type="match status" value="1"/>
</dbReference>
<evidence type="ECO:0000256" key="4">
    <source>
        <dbReference type="ARBA" id="ARBA00022900"/>
    </source>
</evidence>
<protein>
    <recommendedName>
        <fullName evidence="8">Kazal-like domain-containing protein</fullName>
    </recommendedName>
</protein>
<feature type="domain" description="Kazal-like" evidence="8">
    <location>
        <begin position="19"/>
        <end position="70"/>
    </location>
</feature>
<dbReference type="PANTHER" id="PTHR47499:SF1">
    <property type="entry name" value="SERINE PROTEASE INHIBITOR KAZAL-TYPE 7"/>
    <property type="match status" value="1"/>
</dbReference>
<dbReference type="PRINTS" id="PR00290">
    <property type="entry name" value="KAZALINHBTR"/>
</dbReference>
<dbReference type="InterPro" id="IPR050159">
    <property type="entry name" value="Kazal-type_SerProtInhib"/>
</dbReference>
<dbReference type="Proteomes" id="UP000694404">
    <property type="component" value="Unplaced"/>
</dbReference>
<keyword evidence="4" id="KW-0722">Serine protease inhibitor</keyword>
<evidence type="ECO:0000259" key="8">
    <source>
        <dbReference type="PROSITE" id="PS51465"/>
    </source>
</evidence>